<gene>
    <name evidence="1" type="ORF">HCB47_03180</name>
</gene>
<accession>A0A7X1DDU6</accession>
<comment type="caution">
    <text evidence="1">The sequence shown here is derived from an EMBL/GenBank/DDBJ whole genome shotgun (WGS) entry which is preliminary data.</text>
</comment>
<dbReference type="RefSeq" id="WP_185607706.1">
    <property type="nucleotide sequence ID" value="NZ_JAARZO010000001.1"/>
</dbReference>
<dbReference type="EMBL" id="JAARZO010000001">
    <property type="protein sequence ID" value="MBC2286641.1"/>
    <property type="molecule type" value="Genomic_DNA"/>
</dbReference>
<reference evidence="1 2" key="1">
    <citation type="submission" date="2020-03" db="EMBL/GenBank/DDBJ databases">
        <title>Soil Listeria distribution.</title>
        <authorList>
            <person name="Liao J."/>
            <person name="Wiedmann M."/>
        </authorList>
    </citation>
    <scope>NUCLEOTIDE SEQUENCE [LARGE SCALE GENOMIC DNA]</scope>
    <source>
        <strain evidence="1 2">FSL L7-0072</strain>
    </source>
</reference>
<protein>
    <submittedName>
        <fullName evidence="1">Uncharacterized protein</fullName>
    </submittedName>
</protein>
<name>A0A7X1DDU6_9LIST</name>
<sequence length="156" mass="18234">MDKATAKDIKENSMQILKRLYEIYKLSDDKQIQGIIGKIQNMIEFDILEEQIFSKFSELDDLYVISIDEISQLKLSSEEAQKIEEQVYSKTSNQRKKVARIVGECLFDDNNKKVPGIYYAHIIRELVVKKKLHGFGNLNRIRFSEVCRNQEKVQGE</sequence>
<evidence type="ECO:0000313" key="1">
    <source>
        <dbReference type="EMBL" id="MBC2286641.1"/>
    </source>
</evidence>
<evidence type="ECO:0000313" key="2">
    <source>
        <dbReference type="Proteomes" id="UP000558070"/>
    </source>
</evidence>
<dbReference type="Proteomes" id="UP000558070">
    <property type="component" value="Unassembled WGS sequence"/>
</dbReference>
<dbReference type="AlphaFoldDB" id="A0A7X1DDU6"/>
<proteinExistence type="predicted"/>
<organism evidence="1 2">
    <name type="scientific">Listeria farberi</name>
    <dbReference type="NCBI Taxonomy" id="2713500"/>
    <lineage>
        <taxon>Bacteria</taxon>
        <taxon>Bacillati</taxon>
        <taxon>Bacillota</taxon>
        <taxon>Bacilli</taxon>
        <taxon>Bacillales</taxon>
        <taxon>Listeriaceae</taxon>
        <taxon>Listeria</taxon>
    </lineage>
</organism>